<dbReference type="InterPro" id="IPR014729">
    <property type="entry name" value="Rossmann-like_a/b/a_fold"/>
</dbReference>
<dbReference type="EMBL" id="FRAW01000022">
    <property type="protein sequence ID" value="SHK89582.1"/>
    <property type="molecule type" value="Genomic_DNA"/>
</dbReference>
<dbReference type="GO" id="GO:0006400">
    <property type="term" value="P:tRNA modification"/>
    <property type="evidence" value="ECO:0007669"/>
    <property type="project" value="UniProtKB-UniRule"/>
</dbReference>
<name>A0A1M6W723_9BACT</name>
<dbReference type="HAMAP" id="MF_01161">
    <property type="entry name" value="tRNA_Ile_lys_synt"/>
    <property type="match status" value="1"/>
</dbReference>
<organism evidence="11 12">
    <name type="scientific">Fibrobacter intestinalis</name>
    <dbReference type="NCBI Taxonomy" id="28122"/>
    <lineage>
        <taxon>Bacteria</taxon>
        <taxon>Pseudomonadati</taxon>
        <taxon>Fibrobacterota</taxon>
        <taxon>Fibrobacteria</taxon>
        <taxon>Fibrobacterales</taxon>
        <taxon>Fibrobacteraceae</taxon>
        <taxon>Fibrobacter</taxon>
    </lineage>
</organism>
<evidence type="ECO:0000256" key="7">
    <source>
        <dbReference type="ARBA" id="ARBA00048539"/>
    </source>
</evidence>
<comment type="catalytic activity">
    <reaction evidence="7 8">
        <text>cytidine(34) in tRNA(Ile2) + L-lysine + ATP = lysidine(34) in tRNA(Ile2) + AMP + diphosphate + H(+)</text>
        <dbReference type="Rhea" id="RHEA:43744"/>
        <dbReference type="Rhea" id="RHEA-COMP:10625"/>
        <dbReference type="Rhea" id="RHEA-COMP:10670"/>
        <dbReference type="ChEBI" id="CHEBI:15378"/>
        <dbReference type="ChEBI" id="CHEBI:30616"/>
        <dbReference type="ChEBI" id="CHEBI:32551"/>
        <dbReference type="ChEBI" id="CHEBI:33019"/>
        <dbReference type="ChEBI" id="CHEBI:82748"/>
        <dbReference type="ChEBI" id="CHEBI:83665"/>
        <dbReference type="ChEBI" id="CHEBI:456215"/>
        <dbReference type="EC" id="6.3.4.19"/>
    </reaction>
</comment>
<feature type="domain" description="tRNA(Ile)-lysidine/2-thiocytidine synthase N-terminal" evidence="9">
    <location>
        <begin position="15"/>
        <end position="197"/>
    </location>
</feature>
<keyword evidence="5 8" id="KW-0547">Nucleotide-binding</keyword>
<accession>A0A1M6W723</accession>
<dbReference type="InterPro" id="IPR012796">
    <property type="entry name" value="Lysidine-tRNA-synth_C"/>
</dbReference>
<dbReference type="AlphaFoldDB" id="A0A1M6W723"/>
<dbReference type="SUPFAM" id="SSF56037">
    <property type="entry name" value="PheT/TilS domain"/>
    <property type="match status" value="1"/>
</dbReference>
<gene>
    <name evidence="8" type="primary">tilS</name>
    <name evidence="11" type="ORF">SAMN05720469_12241</name>
</gene>
<evidence type="ECO:0000256" key="5">
    <source>
        <dbReference type="ARBA" id="ARBA00022741"/>
    </source>
</evidence>
<evidence type="ECO:0000256" key="8">
    <source>
        <dbReference type="HAMAP-Rule" id="MF_01161"/>
    </source>
</evidence>
<proteinExistence type="inferred from homology"/>
<dbReference type="SUPFAM" id="SSF52402">
    <property type="entry name" value="Adenine nucleotide alpha hydrolases-like"/>
    <property type="match status" value="1"/>
</dbReference>
<evidence type="ECO:0000256" key="6">
    <source>
        <dbReference type="ARBA" id="ARBA00022840"/>
    </source>
</evidence>
<dbReference type="GO" id="GO:0032267">
    <property type="term" value="F:tRNA(Ile)-lysidine synthase activity"/>
    <property type="evidence" value="ECO:0007669"/>
    <property type="project" value="UniProtKB-EC"/>
</dbReference>
<keyword evidence="4 8" id="KW-0819">tRNA processing</keyword>
<sequence length="387" mass="43959">MQISDLPDSKRFKRLLLAVSGGLDSMCLAHYFVHNQLALGIEWLGIAHVHHGLRGSTADRDADFVARFAFQSRRPFYIRYLNGAALKQKASIEENARLARYAALKEIAALPEVRADYILTAHHANDQAETVLMRILRGSSWKGLCGIQTVREDGVFRPLLPCTKADLKEYAEENHIEYVEDETNADESFARNAIRHRLLPILNAEISSLTNIAKLSTSLCQKIRHQSETAIRPFVLPPNLWPFPKESSPYETVIAIHQQALVNLSLKSPDGGAEIFRFWLQEKGFAFPRSIQFLSSFSSRDAELIFEKSKSILWFCQNKKKEEPATPAGFRKRKNGDFCIPAGRPPKKLGKWMEEEGIPAFVRDFIPLYAEENRIFQIGKIHLGDNR</sequence>
<evidence type="ECO:0000256" key="4">
    <source>
        <dbReference type="ARBA" id="ARBA00022694"/>
    </source>
</evidence>
<comment type="domain">
    <text evidence="8">The N-terminal region contains the highly conserved SGGXDS motif, predicted to be a P-loop motif involved in ATP binding.</text>
</comment>
<dbReference type="Pfam" id="PF01171">
    <property type="entry name" value="ATP_bind_3"/>
    <property type="match status" value="1"/>
</dbReference>
<evidence type="ECO:0000259" key="10">
    <source>
        <dbReference type="Pfam" id="PF11734"/>
    </source>
</evidence>
<reference evidence="12" key="1">
    <citation type="submission" date="2016-11" db="EMBL/GenBank/DDBJ databases">
        <authorList>
            <person name="Varghese N."/>
            <person name="Submissions S."/>
        </authorList>
    </citation>
    <scope>NUCLEOTIDE SEQUENCE [LARGE SCALE GENOMIC DNA]</scope>
    <source>
        <strain evidence="12">UWOS</strain>
    </source>
</reference>
<keyword evidence="3 8" id="KW-0436">Ligase</keyword>
<dbReference type="InterPro" id="IPR011063">
    <property type="entry name" value="TilS/TtcA_N"/>
</dbReference>
<dbReference type="Proteomes" id="UP000184275">
    <property type="component" value="Unassembled WGS sequence"/>
</dbReference>
<protein>
    <recommendedName>
        <fullName evidence="8">tRNA(Ile)-lysidine synthase</fullName>
        <ecNumber evidence="8">6.3.4.19</ecNumber>
    </recommendedName>
    <alternativeName>
        <fullName evidence="8">tRNA(Ile)-2-lysyl-cytidine synthase</fullName>
    </alternativeName>
    <alternativeName>
        <fullName evidence="8">tRNA(Ile)-lysidine synthetase</fullName>
    </alternativeName>
</protein>
<dbReference type="GO" id="GO:0005524">
    <property type="term" value="F:ATP binding"/>
    <property type="evidence" value="ECO:0007669"/>
    <property type="project" value="UniProtKB-UniRule"/>
</dbReference>
<evidence type="ECO:0000313" key="12">
    <source>
        <dbReference type="Proteomes" id="UP000184275"/>
    </source>
</evidence>
<evidence type="ECO:0000256" key="2">
    <source>
        <dbReference type="ARBA" id="ARBA00022490"/>
    </source>
</evidence>
<feature type="domain" description="Lysidine-tRNA(Ile) synthetase C-terminal" evidence="10">
    <location>
        <begin position="331"/>
        <end position="381"/>
    </location>
</feature>
<evidence type="ECO:0000256" key="3">
    <source>
        <dbReference type="ARBA" id="ARBA00022598"/>
    </source>
</evidence>
<dbReference type="PANTHER" id="PTHR43033:SF1">
    <property type="entry name" value="TRNA(ILE)-LYSIDINE SYNTHASE-RELATED"/>
    <property type="match status" value="1"/>
</dbReference>
<dbReference type="PANTHER" id="PTHR43033">
    <property type="entry name" value="TRNA(ILE)-LYSIDINE SYNTHASE-RELATED"/>
    <property type="match status" value="1"/>
</dbReference>
<feature type="binding site" evidence="8">
    <location>
        <begin position="20"/>
        <end position="25"/>
    </location>
    <ligand>
        <name>ATP</name>
        <dbReference type="ChEBI" id="CHEBI:30616"/>
    </ligand>
</feature>
<dbReference type="RefSeq" id="WP_073305086.1">
    <property type="nucleotide sequence ID" value="NZ_FRAW01000022.1"/>
</dbReference>
<keyword evidence="2 8" id="KW-0963">Cytoplasm</keyword>
<comment type="similarity">
    <text evidence="8">Belongs to the tRNA(Ile)-lysidine synthase family.</text>
</comment>
<evidence type="ECO:0000256" key="1">
    <source>
        <dbReference type="ARBA" id="ARBA00004496"/>
    </source>
</evidence>
<dbReference type="Gene3D" id="3.40.50.620">
    <property type="entry name" value="HUPs"/>
    <property type="match status" value="1"/>
</dbReference>
<dbReference type="InterPro" id="IPR012094">
    <property type="entry name" value="tRNA_Ile_lys_synt"/>
</dbReference>
<dbReference type="GO" id="GO:0005737">
    <property type="term" value="C:cytoplasm"/>
    <property type="evidence" value="ECO:0007669"/>
    <property type="project" value="UniProtKB-SubCell"/>
</dbReference>
<dbReference type="Pfam" id="PF11734">
    <property type="entry name" value="TilS_C"/>
    <property type="match status" value="1"/>
</dbReference>
<dbReference type="NCBIfam" id="TIGR02433">
    <property type="entry name" value="lysidine_TilS_C"/>
    <property type="match status" value="1"/>
</dbReference>
<dbReference type="CDD" id="cd01992">
    <property type="entry name" value="TilS_N"/>
    <property type="match status" value="1"/>
</dbReference>
<keyword evidence="12" id="KW-1185">Reference proteome</keyword>
<dbReference type="InterPro" id="IPR012795">
    <property type="entry name" value="tRNA_Ile_lys_synt_N"/>
</dbReference>
<dbReference type="EC" id="6.3.4.19" evidence="8"/>
<comment type="function">
    <text evidence="8">Ligates lysine onto the cytidine present at position 34 of the AUA codon-specific tRNA(Ile) that contains the anticodon CAU, in an ATP-dependent manner. Cytidine is converted to lysidine, thus changing the amino acid specificity of the tRNA from methionine to isoleucine.</text>
</comment>
<dbReference type="NCBIfam" id="TIGR02432">
    <property type="entry name" value="lysidine_TilS_N"/>
    <property type="match status" value="1"/>
</dbReference>
<keyword evidence="6 8" id="KW-0067">ATP-binding</keyword>
<comment type="subcellular location">
    <subcellularLocation>
        <location evidence="1 8">Cytoplasm</location>
    </subcellularLocation>
</comment>
<evidence type="ECO:0000259" key="9">
    <source>
        <dbReference type="Pfam" id="PF01171"/>
    </source>
</evidence>
<evidence type="ECO:0000313" key="11">
    <source>
        <dbReference type="EMBL" id="SHK89582.1"/>
    </source>
</evidence>